<sequence length="159" mass="17638">MRFATWVPFRYNTPGDNPNPEHNCHSNTLILTYSPVASQSALQLPWRQRRLQGGRRIQPKLLCRDHRVRKWGRGSLGRRLAAGGVGLLDSLAAVVGGPLEAELGVATAGSIIDPADLRPVGEDPRCHQRHPRGLATRGHVLLQRQLLTSLKQRTKLLLI</sequence>
<reference evidence="1" key="1">
    <citation type="submission" date="2022-05" db="EMBL/GenBank/DDBJ databases">
        <title>The Musa troglodytarum L. genome provides insights into the mechanism of non-climacteric behaviour and enrichment of carotenoids.</title>
        <authorList>
            <person name="Wang J."/>
        </authorList>
    </citation>
    <scope>NUCLEOTIDE SEQUENCE</scope>
    <source>
        <tissue evidence="1">Leaf</tissue>
    </source>
</reference>
<dbReference type="OrthoDB" id="406505at2759"/>
<organism evidence="1 2">
    <name type="scientific">Musa troglodytarum</name>
    <name type="common">fe'i banana</name>
    <dbReference type="NCBI Taxonomy" id="320322"/>
    <lineage>
        <taxon>Eukaryota</taxon>
        <taxon>Viridiplantae</taxon>
        <taxon>Streptophyta</taxon>
        <taxon>Embryophyta</taxon>
        <taxon>Tracheophyta</taxon>
        <taxon>Spermatophyta</taxon>
        <taxon>Magnoliopsida</taxon>
        <taxon>Liliopsida</taxon>
        <taxon>Zingiberales</taxon>
        <taxon>Musaceae</taxon>
        <taxon>Musa</taxon>
    </lineage>
</organism>
<gene>
    <name evidence="1" type="ORF">MUK42_27682</name>
</gene>
<evidence type="ECO:0000313" key="2">
    <source>
        <dbReference type="Proteomes" id="UP001055439"/>
    </source>
</evidence>
<dbReference type="AlphaFoldDB" id="A0A9E7F0E5"/>
<name>A0A9E7F0E5_9LILI</name>
<protein>
    <submittedName>
        <fullName evidence="1">Atexpb2, expb2, athexp beta 1.4 atexpb2 (Expansin b2)</fullName>
    </submittedName>
</protein>
<keyword evidence="2" id="KW-1185">Reference proteome</keyword>
<dbReference type="EMBL" id="CP097504">
    <property type="protein sequence ID" value="URD87445.1"/>
    <property type="molecule type" value="Genomic_DNA"/>
</dbReference>
<proteinExistence type="predicted"/>
<evidence type="ECO:0000313" key="1">
    <source>
        <dbReference type="EMBL" id="URD87445.1"/>
    </source>
</evidence>
<dbReference type="Proteomes" id="UP001055439">
    <property type="component" value="Chromosome 2"/>
</dbReference>
<accession>A0A9E7F0E5</accession>